<dbReference type="InterPro" id="IPR005025">
    <property type="entry name" value="FMN_Rdtase-like_dom"/>
</dbReference>
<protein>
    <submittedName>
        <fullName evidence="2">FMN reductase</fullName>
    </submittedName>
</protein>
<evidence type="ECO:0000313" key="2">
    <source>
        <dbReference type="EMBL" id="GCE31664.1"/>
    </source>
</evidence>
<dbReference type="RefSeq" id="WP_126631605.1">
    <property type="nucleotide sequence ID" value="NZ_BIFT01000002.1"/>
</dbReference>
<dbReference type="Proteomes" id="UP000287171">
    <property type="component" value="Unassembled WGS sequence"/>
</dbReference>
<dbReference type="GO" id="GO:0016491">
    <property type="term" value="F:oxidoreductase activity"/>
    <property type="evidence" value="ECO:0007669"/>
    <property type="project" value="InterPro"/>
</dbReference>
<dbReference type="PANTHER" id="PTHR30543:SF21">
    <property type="entry name" value="NAD(P)H-DEPENDENT FMN REDUCTASE LOT6"/>
    <property type="match status" value="1"/>
</dbReference>
<dbReference type="SUPFAM" id="SSF52218">
    <property type="entry name" value="Flavoproteins"/>
    <property type="match status" value="1"/>
</dbReference>
<dbReference type="AlphaFoldDB" id="A0A402BJZ7"/>
<keyword evidence="3" id="KW-1185">Reference proteome</keyword>
<evidence type="ECO:0000259" key="1">
    <source>
        <dbReference type="Pfam" id="PF03358"/>
    </source>
</evidence>
<sequence length="178" mass="18747">MRILAISGSLRATSTNTRLVRTIMHMAPATMEFTLYEGLGDLPHFSPDIDGDHSPSTVLTLRQLLTEADGVLICTPEYAFGVPGVLKNALDWTVSTGDFSGKPTVAISASPLWGGGDKAHASLLLTLQALGAKVPEAGKLSIPQINKKLNPSGEIQDTATAQQLTAVLDALAQTIDNL</sequence>
<name>A0A402BJZ7_9CHLR</name>
<dbReference type="PANTHER" id="PTHR30543">
    <property type="entry name" value="CHROMATE REDUCTASE"/>
    <property type="match status" value="1"/>
</dbReference>
<dbReference type="OrthoDB" id="9806724at2"/>
<dbReference type="Pfam" id="PF03358">
    <property type="entry name" value="FMN_red"/>
    <property type="match status" value="1"/>
</dbReference>
<reference evidence="3" key="1">
    <citation type="submission" date="2018-12" db="EMBL/GenBank/DDBJ databases">
        <title>Tengunoibacter tsumagoiensis gen. nov., sp. nov., Dictyobacter kobayashii sp. nov., D. alpinus sp. nov., and D. joshuensis sp. nov. and description of Dictyobacteraceae fam. nov. within the order Ktedonobacterales isolated from Tengu-no-mugimeshi.</title>
        <authorList>
            <person name="Wang C.M."/>
            <person name="Zheng Y."/>
            <person name="Sakai Y."/>
            <person name="Toyoda A."/>
            <person name="Minakuchi Y."/>
            <person name="Abe K."/>
            <person name="Yokota A."/>
            <person name="Yabe S."/>
        </authorList>
    </citation>
    <scope>NUCLEOTIDE SEQUENCE [LARGE SCALE GENOMIC DNA]</scope>
    <source>
        <strain evidence="3">Uno16</strain>
    </source>
</reference>
<dbReference type="InterPro" id="IPR050712">
    <property type="entry name" value="NAD(P)H-dep_reductase"/>
</dbReference>
<dbReference type="Gene3D" id="3.40.50.360">
    <property type="match status" value="1"/>
</dbReference>
<proteinExistence type="predicted"/>
<dbReference type="EMBL" id="BIFT01000002">
    <property type="protein sequence ID" value="GCE31664.1"/>
    <property type="molecule type" value="Genomic_DNA"/>
</dbReference>
<gene>
    <name evidence="2" type="ORF">KDA_71480</name>
</gene>
<feature type="domain" description="NADPH-dependent FMN reductase-like" evidence="1">
    <location>
        <begin position="1"/>
        <end position="145"/>
    </location>
</feature>
<organism evidence="2 3">
    <name type="scientific">Dictyobacter alpinus</name>
    <dbReference type="NCBI Taxonomy" id="2014873"/>
    <lineage>
        <taxon>Bacteria</taxon>
        <taxon>Bacillati</taxon>
        <taxon>Chloroflexota</taxon>
        <taxon>Ktedonobacteria</taxon>
        <taxon>Ktedonobacterales</taxon>
        <taxon>Dictyobacteraceae</taxon>
        <taxon>Dictyobacter</taxon>
    </lineage>
</organism>
<dbReference type="GO" id="GO:0005829">
    <property type="term" value="C:cytosol"/>
    <property type="evidence" value="ECO:0007669"/>
    <property type="project" value="TreeGrafter"/>
</dbReference>
<comment type="caution">
    <text evidence="2">The sequence shown here is derived from an EMBL/GenBank/DDBJ whole genome shotgun (WGS) entry which is preliminary data.</text>
</comment>
<dbReference type="GO" id="GO:0010181">
    <property type="term" value="F:FMN binding"/>
    <property type="evidence" value="ECO:0007669"/>
    <property type="project" value="TreeGrafter"/>
</dbReference>
<dbReference type="InterPro" id="IPR029039">
    <property type="entry name" value="Flavoprotein-like_sf"/>
</dbReference>
<evidence type="ECO:0000313" key="3">
    <source>
        <dbReference type="Proteomes" id="UP000287171"/>
    </source>
</evidence>
<accession>A0A402BJZ7</accession>